<dbReference type="Proteomes" id="UP000019112">
    <property type="component" value="Unassembled WGS sequence"/>
</dbReference>
<dbReference type="eggNOG" id="COG0354">
    <property type="taxonomic scope" value="Bacteria"/>
</dbReference>
<dbReference type="Gene3D" id="3.30.1360.120">
    <property type="entry name" value="Probable tRNA modification gtpase trme, domain 1"/>
    <property type="match status" value="1"/>
</dbReference>
<dbReference type="OrthoDB" id="9796287at2"/>
<dbReference type="InterPro" id="IPR045179">
    <property type="entry name" value="YgfZ/GcvT"/>
</dbReference>
<evidence type="ECO:0000256" key="1">
    <source>
        <dbReference type="ARBA" id="ARBA00022946"/>
    </source>
</evidence>
<name>W6TTE2_HOLOB</name>
<dbReference type="InterPro" id="IPR017703">
    <property type="entry name" value="YgfZ/GCV_T_CS"/>
</dbReference>
<evidence type="ECO:0000313" key="2">
    <source>
        <dbReference type="EMBL" id="ETZ07052.1"/>
    </source>
</evidence>
<organism evidence="2 3">
    <name type="scientific">Holospora obtusa F1</name>
    <dbReference type="NCBI Taxonomy" id="1399147"/>
    <lineage>
        <taxon>Bacteria</taxon>
        <taxon>Pseudomonadati</taxon>
        <taxon>Pseudomonadota</taxon>
        <taxon>Alphaproteobacteria</taxon>
        <taxon>Holosporales</taxon>
        <taxon>Holosporaceae</taxon>
        <taxon>Holospora</taxon>
    </lineage>
</organism>
<dbReference type="PANTHER" id="PTHR22602:SF0">
    <property type="entry name" value="TRANSFERASE CAF17, MITOCHONDRIAL-RELATED"/>
    <property type="match status" value="1"/>
</dbReference>
<gene>
    <name evidence="2" type="ORF">P618_200771</name>
</gene>
<dbReference type="SUPFAM" id="SSF103025">
    <property type="entry name" value="Folate-binding domain"/>
    <property type="match status" value="1"/>
</dbReference>
<dbReference type="NCBIfam" id="TIGR03317">
    <property type="entry name" value="ygfZ_signature"/>
    <property type="match status" value="1"/>
</dbReference>
<dbReference type="STRING" id="1399147.P618_200771"/>
<comment type="caution">
    <text evidence="2">The sequence shown here is derived from an EMBL/GenBank/DDBJ whole genome shotgun (WGS) entry which is preliminary data.</text>
</comment>
<dbReference type="RefSeq" id="WP_021827973.1">
    <property type="nucleotide sequence ID" value="NZ_AWTR02000068.1"/>
</dbReference>
<dbReference type="GO" id="GO:0016740">
    <property type="term" value="F:transferase activity"/>
    <property type="evidence" value="ECO:0007669"/>
    <property type="project" value="UniProtKB-KW"/>
</dbReference>
<dbReference type="InterPro" id="IPR027266">
    <property type="entry name" value="TrmE/GcvT-like"/>
</dbReference>
<keyword evidence="2" id="KW-0808">Transferase</keyword>
<dbReference type="AlphaFoldDB" id="W6TTE2"/>
<keyword evidence="1" id="KW-0809">Transit peptide</keyword>
<accession>W6TTE2</accession>
<reference evidence="2 3" key="1">
    <citation type="journal article" date="2014" name="FEMS Microbiol. Lett.">
        <title>Draft genome sequences of three Holospora species (Holospora obtusa, Holospora undulata, and Holospora elegans), endonuclear symbiotic bacteria of the ciliate Paramecium caudatum.</title>
        <authorList>
            <person name="Dohra H."/>
            <person name="Tanaka K."/>
            <person name="Suzuki T."/>
            <person name="Fujishima M."/>
            <person name="Suzuki H."/>
        </authorList>
    </citation>
    <scope>NUCLEOTIDE SEQUENCE [LARGE SCALE GENOMIC DNA]</scope>
    <source>
        <strain evidence="2 3">F1</strain>
    </source>
</reference>
<dbReference type="GO" id="GO:0016226">
    <property type="term" value="P:iron-sulfur cluster assembly"/>
    <property type="evidence" value="ECO:0007669"/>
    <property type="project" value="TreeGrafter"/>
</dbReference>
<protein>
    <submittedName>
        <fullName evidence="2">Transferase CAF17, mitochondrial</fullName>
    </submittedName>
</protein>
<evidence type="ECO:0000313" key="3">
    <source>
        <dbReference type="Proteomes" id="UP000019112"/>
    </source>
</evidence>
<dbReference type="PANTHER" id="PTHR22602">
    <property type="entry name" value="TRANSFERASE CAF17, MITOCHONDRIAL-RELATED"/>
    <property type="match status" value="1"/>
</dbReference>
<sequence>MNIWVPLISRRVVLVTGKEGRDLLQGISTNDINLLGNQKGIFTAFLNRQGRFLADAFVFQNQERLYLEYDSVHHSVIMGLIHKYGPLHGVQVKEVPWAVISFSGSESAFLYQKIQDKIQEYLGIIFQDFRHPSLGFRVALPYEYWHEIPTPLCIPGTETSYRTLCIQNGVPSGAHDLVYERSLILEYQYHFHQGISWKKGCYVGQEVIASSFYQNRVHKSLFYLTHIQGERVPSVGEAILDFKGNVQGRWGYIQSGHGLICLEQAWGLECLNSGHFQCSTHNGEIITGTLVSFSNSFNRCDQGANNVQ</sequence>
<proteinExistence type="predicted"/>
<keyword evidence="3" id="KW-1185">Reference proteome</keyword>
<dbReference type="EMBL" id="AWTR02000068">
    <property type="protein sequence ID" value="ETZ07052.1"/>
    <property type="molecule type" value="Genomic_DNA"/>
</dbReference>